<proteinExistence type="predicted"/>
<dbReference type="InterPro" id="IPR036034">
    <property type="entry name" value="PDZ_sf"/>
</dbReference>
<protein>
    <recommendedName>
        <fullName evidence="4">PDZ domain-containing protein</fullName>
    </recommendedName>
</protein>
<gene>
    <name evidence="2" type="ORF">TrRE_jg12618</name>
</gene>
<name>A0A9W7AN77_9STRA</name>
<organism evidence="2 3">
    <name type="scientific">Triparma retinervis</name>
    <dbReference type="NCBI Taxonomy" id="2557542"/>
    <lineage>
        <taxon>Eukaryota</taxon>
        <taxon>Sar</taxon>
        <taxon>Stramenopiles</taxon>
        <taxon>Ochrophyta</taxon>
        <taxon>Bolidophyceae</taxon>
        <taxon>Parmales</taxon>
        <taxon>Triparmaceae</taxon>
        <taxon>Triparma</taxon>
    </lineage>
</organism>
<accession>A0A9W7AN77</accession>
<evidence type="ECO:0000313" key="2">
    <source>
        <dbReference type="EMBL" id="GMH70855.1"/>
    </source>
</evidence>
<keyword evidence="3" id="KW-1185">Reference proteome</keyword>
<dbReference type="OrthoDB" id="10400079at2759"/>
<dbReference type="EMBL" id="BRXZ01004223">
    <property type="protein sequence ID" value="GMH70855.1"/>
    <property type="molecule type" value="Genomic_DNA"/>
</dbReference>
<sequence>MATSSYIDYEAEGVDSTNTDSSDWSGGSVSDLDNTVHMGYYKRGPSHVPNKRVPLSLWSGKNNVGRIPDPTYTMQLPASVKFLGMNLDMNRVYGYKVINVKGAAERVGVEVGDLLVEVNGHTIKGQINLRELFYTEANCADPENTFNVFKFVKLHIVRKLGARRLRKVFPVDRQEHLDALIHDLEVSQHRKNGGTGITAIEDDDDYGYGNDDDTECTDGEHNSDNSNNDKEGNTETDDDFVSESKFSEDDDHGEETKDSNDLTFPRLVRAPGDFRGDINLDMNLMKSRKHVTRTFYNVH</sequence>
<evidence type="ECO:0008006" key="4">
    <source>
        <dbReference type="Google" id="ProtNLM"/>
    </source>
</evidence>
<dbReference type="SUPFAM" id="SSF50156">
    <property type="entry name" value="PDZ domain-like"/>
    <property type="match status" value="1"/>
</dbReference>
<comment type="caution">
    <text evidence="2">The sequence shown here is derived from an EMBL/GenBank/DDBJ whole genome shotgun (WGS) entry which is preliminary data.</text>
</comment>
<reference evidence="2" key="1">
    <citation type="submission" date="2022-07" db="EMBL/GenBank/DDBJ databases">
        <title>Genome analysis of Parmales, a sister group of diatoms, reveals the evolutionary specialization of diatoms from phago-mixotrophs to photoautotrophs.</title>
        <authorList>
            <person name="Ban H."/>
            <person name="Sato S."/>
            <person name="Yoshikawa S."/>
            <person name="Kazumasa Y."/>
            <person name="Nakamura Y."/>
            <person name="Ichinomiya M."/>
            <person name="Saitoh K."/>
            <person name="Sato N."/>
            <person name="Blanc-Mathieu R."/>
            <person name="Endo H."/>
            <person name="Kuwata A."/>
            <person name="Ogata H."/>
        </authorList>
    </citation>
    <scope>NUCLEOTIDE SEQUENCE</scope>
</reference>
<dbReference type="AlphaFoldDB" id="A0A9W7AN77"/>
<dbReference type="Proteomes" id="UP001165082">
    <property type="component" value="Unassembled WGS sequence"/>
</dbReference>
<evidence type="ECO:0000256" key="1">
    <source>
        <dbReference type="SAM" id="MobiDB-lite"/>
    </source>
</evidence>
<feature type="compositionally biased region" description="Acidic residues" evidence="1">
    <location>
        <begin position="200"/>
        <end position="217"/>
    </location>
</feature>
<evidence type="ECO:0000313" key="3">
    <source>
        <dbReference type="Proteomes" id="UP001165082"/>
    </source>
</evidence>
<feature type="region of interest" description="Disordered" evidence="1">
    <location>
        <begin position="192"/>
        <end position="266"/>
    </location>
</feature>
<feature type="compositionally biased region" description="Basic and acidic residues" evidence="1">
    <location>
        <begin position="218"/>
        <end position="233"/>
    </location>
</feature>